<name>J6EYN6_TRIAS</name>
<evidence type="ECO:0000313" key="9">
    <source>
        <dbReference type="Proteomes" id="UP000002748"/>
    </source>
</evidence>
<evidence type="ECO:0000256" key="3">
    <source>
        <dbReference type="ARBA" id="ARBA00022964"/>
    </source>
</evidence>
<dbReference type="HOGENOM" id="CLU_036005_1_0_1"/>
<dbReference type="OrthoDB" id="10257314at2759"/>
<evidence type="ECO:0000256" key="1">
    <source>
        <dbReference type="ARBA" id="ARBA00005896"/>
    </source>
</evidence>
<dbReference type="GO" id="GO:0005737">
    <property type="term" value="C:cytoplasm"/>
    <property type="evidence" value="ECO:0007669"/>
    <property type="project" value="TreeGrafter"/>
</dbReference>
<gene>
    <name evidence="8" type="ORF">A1Q1_01070</name>
</gene>
<reference evidence="8 9" key="1">
    <citation type="journal article" date="2012" name="Eukaryot. Cell">
        <title>Draft genome sequence of CBS 2479, the standard type strain of Trichosporon asahii.</title>
        <authorList>
            <person name="Yang R.Y."/>
            <person name="Li H.T."/>
            <person name="Zhu H."/>
            <person name="Zhou G.P."/>
            <person name="Wang M."/>
            <person name="Wang L."/>
        </authorList>
    </citation>
    <scope>NUCLEOTIDE SEQUENCE [LARGE SCALE GENOMIC DNA]</scope>
    <source>
        <strain evidence="9">ATCC 90039 / CBS 2479 / JCM 2466 / KCTC 7840 / NCYC 2677 / UAMH 7654</strain>
    </source>
</reference>
<keyword evidence="5" id="KW-0408">Iron</keyword>
<dbReference type="SUPFAM" id="SSF51197">
    <property type="entry name" value="Clavaminate synthase-like"/>
    <property type="match status" value="1"/>
</dbReference>
<proteinExistence type="inferred from homology"/>
<dbReference type="RefSeq" id="XP_014180964.1">
    <property type="nucleotide sequence ID" value="XM_014325489.1"/>
</dbReference>
<sequence>MATQTQTQTTTPDAPSKVVGSIATRASYEPLSRNNALDAHEHHSVTPHIGEEFPNVQLSSLLRSPDADKLIADLAVLVSERGVAFFRAQDLSLEDQKTLGRKLGELSGKPAESGLHIHPTTHAGAKKGDEISVISSETFDSYSANDRSLLASEGWHSDITFEPVPSDYAILKVHTSPETGGDTLWASAYEAYSRLSPTFREFLEGKKAVHEAKFFERVAQARGHTLRDEVRGHPANAGAELSAVHPIVRVNPVTGWKGLYVNPAFTRRILGVTRDESDLLLNHLYALVSRNHDLQVRFNWTTYSPESGLGDIAIWDNRSTFHTATQDYGRTLRVGDRVVSLGEKPYYSKDGKERRAALGLGPAAAERNLGQIALQLHGVKIAE</sequence>
<evidence type="ECO:0000256" key="2">
    <source>
        <dbReference type="ARBA" id="ARBA00022723"/>
    </source>
</evidence>
<dbReference type="Pfam" id="PF02668">
    <property type="entry name" value="TauD"/>
    <property type="match status" value="1"/>
</dbReference>
<dbReference type="InterPro" id="IPR003819">
    <property type="entry name" value="TauD/TfdA-like"/>
</dbReference>
<evidence type="ECO:0000259" key="7">
    <source>
        <dbReference type="Pfam" id="PF02668"/>
    </source>
</evidence>
<dbReference type="PANTHER" id="PTHR30468:SF10">
    <property type="entry name" value="TAUD_TFDA-LIKE DOMAIN-CONTAINING PROTEIN"/>
    <property type="match status" value="1"/>
</dbReference>
<dbReference type="PANTHER" id="PTHR30468">
    <property type="entry name" value="ALPHA-KETOGLUTARATE-DEPENDENT SULFONATE DIOXYGENASE"/>
    <property type="match status" value="1"/>
</dbReference>
<dbReference type="GeneID" id="25984584"/>
<evidence type="ECO:0000313" key="8">
    <source>
        <dbReference type="EMBL" id="EJT49779.1"/>
    </source>
</evidence>
<dbReference type="VEuPathDB" id="FungiDB:A1Q1_01070"/>
<comment type="similarity">
    <text evidence="1">Belongs to the TfdA dioxygenase family.</text>
</comment>
<keyword evidence="3" id="KW-0223">Dioxygenase</keyword>
<organism evidence="8 9">
    <name type="scientific">Trichosporon asahii var. asahii (strain ATCC 90039 / CBS 2479 / JCM 2466 / KCTC 7840 / NBRC 103889/ NCYC 2677 / UAMH 7654)</name>
    <name type="common">Yeast</name>
    <dbReference type="NCBI Taxonomy" id="1186058"/>
    <lineage>
        <taxon>Eukaryota</taxon>
        <taxon>Fungi</taxon>
        <taxon>Dikarya</taxon>
        <taxon>Basidiomycota</taxon>
        <taxon>Agaricomycotina</taxon>
        <taxon>Tremellomycetes</taxon>
        <taxon>Trichosporonales</taxon>
        <taxon>Trichosporonaceae</taxon>
        <taxon>Trichosporon</taxon>
    </lineage>
</organism>
<protein>
    <recommendedName>
        <fullName evidence="7">TauD/TfdA-like domain-containing protein</fullName>
    </recommendedName>
</protein>
<feature type="region of interest" description="Disordered" evidence="6">
    <location>
        <begin position="1"/>
        <end position="21"/>
    </location>
</feature>
<keyword evidence="2" id="KW-0479">Metal-binding</keyword>
<dbReference type="InterPro" id="IPR042098">
    <property type="entry name" value="TauD-like_sf"/>
</dbReference>
<evidence type="ECO:0000256" key="4">
    <source>
        <dbReference type="ARBA" id="ARBA00023002"/>
    </source>
</evidence>
<dbReference type="KEGG" id="tasa:A1Q1_01070"/>
<dbReference type="GO" id="GO:0046872">
    <property type="term" value="F:metal ion binding"/>
    <property type="evidence" value="ECO:0007669"/>
    <property type="project" value="UniProtKB-KW"/>
</dbReference>
<dbReference type="AlphaFoldDB" id="J6EYN6"/>
<dbReference type="Gene3D" id="3.60.130.10">
    <property type="entry name" value="Clavaminate synthase-like"/>
    <property type="match status" value="1"/>
</dbReference>
<feature type="domain" description="TauD/TfdA-like" evidence="7">
    <location>
        <begin position="44"/>
        <end position="330"/>
    </location>
</feature>
<dbReference type="InterPro" id="IPR051323">
    <property type="entry name" value="AtsK-like"/>
</dbReference>
<dbReference type="EMBL" id="ALBS01000153">
    <property type="protein sequence ID" value="EJT49779.1"/>
    <property type="molecule type" value="Genomic_DNA"/>
</dbReference>
<dbReference type="GO" id="GO:0016706">
    <property type="term" value="F:2-oxoglutarate-dependent dioxygenase activity"/>
    <property type="evidence" value="ECO:0007669"/>
    <property type="project" value="TreeGrafter"/>
</dbReference>
<dbReference type="Proteomes" id="UP000002748">
    <property type="component" value="Unassembled WGS sequence"/>
</dbReference>
<accession>J6EYN6</accession>
<evidence type="ECO:0000256" key="5">
    <source>
        <dbReference type="ARBA" id="ARBA00023004"/>
    </source>
</evidence>
<keyword evidence="4" id="KW-0560">Oxidoreductase</keyword>
<feature type="compositionally biased region" description="Low complexity" evidence="6">
    <location>
        <begin position="1"/>
        <end position="11"/>
    </location>
</feature>
<evidence type="ECO:0000256" key="6">
    <source>
        <dbReference type="SAM" id="MobiDB-lite"/>
    </source>
</evidence>
<comment type="caution">
    <text evidence="8">The sequence shown here is derived from an EMBL/GenBank/DDBJ whole genome shotgun (WGS) entry which is preliminary data.</text>
</comment>